<dbReference type="AlphaFoldDB" id="A0A0A1DR21"/>
<keyword evidence="4" id="KW-0411">Iron-sulfur</keyword>
<dbReference type="InterPro" id="IPR007197">
    <property type="entry name" value="rSAM"/>
</dbReference>
<accession>A0A0A1DR21</accession>
<organism evidence="5 6">
    <name type="scientific">Nocardioides simplex</name>
    <name type="common">Arthrobacter simplex</name>
    <dbReference type="NCBI Taxonomy" id="2045"/>
    <lineage>
        <taxon>Bacteria</taxon>
        <taxon>Bacillati</taxon>
        <taxon>Actinomycetota</taxon>
        <taxon>Actinomycetes</taxon>
        <taxon>Propionibacteriales</taxon>
        <taxon>Nocardioidaceae</taxon>
        <taxon>Pimelobacter</taxon>
    </lineage>
</organism>
<dbReference type="GO" id="GO:0003824">
    <property type="term" value="F:catalytic activity"/>
    <property type="evidence" value="ECO:0007669"/>
    <property type="project" value="InterPro"/>
</dbReference>
<evidence type="ECO:0000256" key="3">
    <source>
        <dbReference type="ARBA" id="ARBA00023004"/>
    </source>
</evidence>
<protein>
    <submittedName>
        <fullName evidence="5">Uncharacterized protein</fullName>
    </submittedName>
</protein>
<keyword evidence="1" id="KW-0949">S-adenosyl-L-methionine</keyword>
<keyword evidence="3" id="KW-0408">Iron</keyword>
<dbReference type="eggNOG" id="COG0535">
    <property type="taxonomic scope" value="Bacteria"/>
</dbReference>
<dbReference type="EMBL" id="CP009896">
    <property type="protein sequence ID" value="AIY18978.1"/>
    <property type="molecule type" value="Genomic_DNA"/>
</dbReference>
<dbReference type="GO" id="GO:0051536">
    <property type="term" value="F:iron-sulfur cluster binding"/>
    <property type="evidence" value="ECO:0007669"/>
    <property type="project" value="UniProtKB-KW"/>
</dbReference>
<gene>
    <name evidence="5" type="ORF">KR76_23355</name>
</gene>
<dbReference type="GO" id="GO:0046872">
    <property type="term" value="F:metal ion binding"/>
    <property type="evidence" value="ECO:0007669"/>
    <property type="project" value="UniProtKB-KW"/>
</dbReference>
<sequence>MAADRLTGRLVPGGPWERFGRYNAYHVVRDDGAALVVRAHAGELVPGSTEDLVAFLSGLGGALPRGPMTLELDPTYACASVSCGEVCFSAEYRAQRPRASIGSEALRQAISAFADAGGRVLRFDGGGDPLLHPDVRSGAAVRLGAELGLRTTILTSGDLLPATDWRAVVDADCYLRVSLNAHSTPVRRRVHGNKVDMDRLWHVLARACEHARAVGRTPVGATFLLTPDNYAEVALAARRAREVGVRHFSVRRVLGPDALRRPFDPAARAALPELLQEVAELDADAFRVFVPARDVAESDLSPRAGDIAATSCWQSVFKTVLEPAAGPDDVRVQLCGRYRGSGVGQAMQLPPLAADADPATWDRAWARSFEVYPVSRPDLIRTCVSCIDRGFIQMMDRLVAFTAMGARPFTIEHLWLDPESLARCEPGIVVDDDAGLAIAPA</sequence>
<reference evidence="5 6" key="1">
    <citation type="journal article" date="2015" name="Genome Announc.">
        <title>Complete Genome Sequence of Steroid-Transforming Nocardioides simplex VKM Ac-2033D.</title>
        <authorList>
            <person name="Shtratnikova V.Y."/>
            <person name="Schelkunov M.I."/>
            <person name="Pekov Y.A."/>
            <person name="Fokina V.V."/>
            <person name="Logacheva M.D."/>
            <person name="Sokolov S.L."/>
            <person name="Bragin E.Y."/>
            <person name="Ashapkin V.V."/>
            <person name="Donova M.V."/>
        </authorList>
    </citation>
    <scope>NUCLEOTIDE SEQUENCE [LARGE SCALE GENOMIC DNA]</scope>
    <source>
        <strain evidence="5 6">VKM Ac-2033D</strain>
    </source>
</reference>
<dbReference type="InterPro" id="IPR013785">
    <property type="entry name" value="Aldolase_TIM"/>
</dbReference>
<dbReference type="RefSeq" id="WP_038681758.1">
    <property type="nucleotide sequence ID" value="NZ_BJMC01000014.1"/>
</dbReference>
<dbReference type="PANTHER" id="PTHR11228:SF7">
    <property type="entry name" value="PQQA PEPTIDE CYCLASE"/>
    <property type="match status" value="1"/>
</dbReference>
<dbReference type="PROSITE" id="PS51918">
    <property type="entry name" value="RADICAL_SAM"/>
    <property type="match status" value="1"/>
</dbReference>
<evidence type="ECO:0000256" key="1">
    <source>
        <dbReference type="ARBA" id="ARBA00022691"/>
    </source>
</evidence>
<dbReference type="CDD" id="cd01335">
    <property type="entry name" value="Radical_SAM"/>
    <property type="match status" value="1"/>
</dbReference>
<dbReference type="Proteomes" id="UP000030300">
    <property type="component" value="Chromosome"/>
</dbReference>
<dbReference type="GeneID" id="96611710"/>
<evidence type="ECO:0000256" key="4">
    <source>
        <dbReference type="ARBA" id="ARBA00023014"/>
    </source>
</evidence>
<dbReference type="PANTHER" id="PTHR11228">
    <property type="entry name" value="RADICAL SAM DOMAIN PROTEIN"/>
    <property type="match status" value="1"/>
</dbReference>
<dbReference type="Gene3D" id="3.20.20.70">
    <property type="entry name" value="Aldolase class I"/>
    <property type="match status" value="1"/>
</dbReference>
<dbReference type="InterPro" id="IPR050377">
    <property type="entry name" value="Radical_SAM_PqqE_MftC-like"/>
</dbReference>
<keyword evidence="6" id="KW-1185">Reference proteome</keyword>
<proteinExistence type="predicted"/>
<dbReference type="KEGG" id="psim:KR76_23355"/>
<dbReference type="HOGENOM" id="CLU_620863_0_0_11"/>
<name>A0A0A1DR21_NOCSI</name>
<dbReference type="InterPro" id="IPR058240">
    <property type="entry name" value="rSAM_sf"/>
</dbReference>
<evidence type="ECO:0000313" key="6">
    <source>
        <dbReference type="Proteomes" id="UP000030300"/>
    </source>
</evidence>
<dbReference type="SUPFAM" id="SSF102114">
    <property type="entry name" value="Radical SAM enzymes"/>
    <property type="match status" value="1"/>
</dbReference>
<keyword evidence="2" id="KW-0479">Metal-binding</keyword>
<evidence type="ECO:0000256" key="2">
    <source>
        <dbReference type="ARBA" id="ARBA00022723"/>
    </source>
</evidence>
<dbReference type="OrthoDB" id="9810775at2"/>
<evidence type="ECO:0000313" key="5">
    <source>
        <dbReference type="EMBL" id="AIY18978.1"/>
    </source>
</evidence>
<dbReference type="STRING" id="2045.KR76_23355"/>